<feature type="region of interest" description="Disordered" evidence="1">
    <location>
        <begin position="1"/>
        <end position="121"/>
    </location>
</feature>
<dbReference type="RefSeq" id="XP_065823858.1">
    <property type="nucleotide sequence ID" value="XM_065967786.1"/>
</dbReference>
<reference evidence="2" key="2">
    <citation type="submission" date="2024-01" db="EMBL/GenBank/DDBJ databases">
        <title>Comparative genomics of Cryptococcus and Kwoniella reveals pathogenesis evolution and contrasting modes of karyotype evolution via chromosome fusion or intercentromeric recombination.</title>
        <authorList>
            <person name="Coelho M.A."/>
            <person name="David-Palma M."/>
            <person name="Shea T."/>
            <person name="Bowers K."/>
            <person name="McGinley-Smith S."/>
            <person name="Mohammad A.W."/>
            <person name="Gnirke A."/>
            <person name="Yurkov A.M."/>
            <person name="Nowrousian M."/>
            <person name="Sun S."/>
            <person name="Cuomo C.A."/>
            <person name="Heitman J."/>
        </authorList>
    </citation>
    <scope>NUCLEOTIDE SEQUENCE</scope>
    <source>
        <strain evidence="2">CBS 12478</strain>
    </source>
</reference>
<protein>
    <submittedName>
        <fullName evidence="2">Uncharacterized protein</fullName>
    </submittedName>
</protein>
<sequence length="121" mass="13454">MFEILEDPPSRSTSPFKTIDDTNDVSLEKALEEAWKRARNGSGHRGDERDGARFQTETASTSSTSSRGQHDHRNLERGDRARRQMKRSHNANGANSETHSPTTSAQGGLKHGESQYQSETV</sequence>
<dbReference type="Proteomes" id="UP000322225">
    <property type="component" value="Chromosome 11"/>
</dbReference>
<feature type="compositionally biased region" description="Polar residues" evidence="1">
    <location>
        <begin position="90"/>
        <end position="106"/>
    </location>
</feature>
<evidence type="ECO:0000313" key="3">
    <source>
        <dbReference type="Proteomes" id="UP000322225"/>
    </source>
</evidence>
<evidence type="ECO:0000313" key="2">
    <source>
        <dbReference type="EMBL" id="WWD21691.1"/>
    </source>
</evidence>
<keyword evidence="3" id="KW-1185">Reference proteome</keyword>
<reference evidence="2" key="1">
    <citation type="submission" date="2017-08" db="EMBL/GenBank/DDBJ databases">
        <authorList>
            <person name="Cuomo C."/>
            <person name="Billmyre B."/>
            <person name="Heitman J."/>
        </authorList>
    </citation>
    <scope>NUCLEOTIDE SEQUENCE</scope>
    <source>
        <strain evidence="2">CBS 12478</strain>
    </source>
</reference>
<proteinExistence type="predicted"/>
<name>A0AAJ8LN95_9TREE</name>
<feature type="compositionally biased region" description="Low complexity" evidence="1">
    <location>
        <begin position="56"/>
        <end position="66"/>
    </location>
</feature>
<dbReference type="AlphaFoldDB" id="A0AAJ8LN95"/>
<dbReference type="EMBL" id="CP144061">
    <property type="protein sequence ID" value="WWD21691.1"/>
    <property type="molecule type" value="Genomic_DNA"/>
</dbReference>
<evidence type="ECO:0000256" key="1">
    <source>
        <dbReference type="SAM" id="MobiDB-lite"/>
    </source>
</evidence>
<gene>
    <name evidence="2" type="ORF">CI109_106177</name>
</gene>
<accession>A0AAJ8LN95</accession>
<feature type="compositionally biased region" description="Basic and acidic residues" evidence="1">
    <location>
        <begin position="68"/>
        <end position="82"/>
    </location>
</feature>
<feature type="compositionally biased region" description="Basic and acidic residues" evidence="1">
    <location>
        <begin position="26"/>
        <end position="36"/>
    </location>
</feature>
<dbReference type="KEGG" id="ksn:90830017"/>
<dbReference type="GeneID" id="90830017"/>
<organism evidence="2 3">
    <name type="scientific">Kwoniella shandongensis</name>
    <dbReference type="NCBI Taxonomy" id="1734106"/>
    <lineage>
        <taxon>Eukaryota</taxon>
        <taxon>Fungi</taxon>
        <taxon>Dikarya</taxon>
        <taxon>Basidiomycota</taxon>
        <taxon>Agaricomycotina</taxon>
        <taxon>Tremellomycetes</taxon>
        <taxon>Tremellales</taxon>
        <taxon>Cryptococcaceae</taxon>
        <taxon>Kwoniella</taxon>
    </lineage>
</organism>